<keyword evidence="5 9" id="KW-1133">Transmembrane helix</keyword>
<feature type="transmembrane region" description="Helical" evidence="9">
    <location>
        <begin position="547"/>
        <end position="572"/>
    </location>
</feature>
<evidence type="ECO:0000256" key="5">
    <source>
        <dbReference type="ARBA" id="ARBA00022989"/>
    </source>
</evidence>
<evidence type="ECO:0000256" key="6">
    <source>
        <dbReference type="ARBA" id="ARBA00023136"/>
    </source>
</evidence>
<dbReference type="Gene3D" id="2.60.40.60">
    <property type="entry name" value="Cadherins"/>
    <property type="match status" value="5"/>
</dbReference>
<keyword evidence="12" id="KW-1185">Reference proteome</keyword>
<evidence type="ECO:0000256" key="3">
    <source>
        <dbReference type="ARBA" id="ARBA00022737"/>
    </source>
</evidence>
<evidence type="ECO:0000256" key="2">
    <source>
        <dbReference type="ARBA" id="ARBA00022692"/>
    </source>
</evidence>
<dbReference type="EMBL" id="CAUEEQ010050724">
    <property type="protein sequence ID" value="CAJ0960745.1"/>
    <property type="molecule type" value="Genomic_DNA"/>
</dbReference>
<evidence type="ECO:0000256" key="8">
    <source>
        <dbReference type="PROSITE-ProRule" id="PRU00043"/>
    </source>
</evidence>
<feature type="domain" description="Cadherin" evidence="10">
    <location>
        <begin position="102"/>
        <end position="206"/>
    </location>
</feature>
<keyword evidence="6 9" id="KW-0472">Membrane</keyword>
<comment type="caution">
    <text evidence="11">The sequence shown here is derived from an EMBL/GenBank/DDBJ whole genome shotgun (WGS) entry which is preliminary data.</text>
</comment>
<dbReference type="InterPro" id="IPR032455">
    <property type="entry name" value="Cadherin_C"/>
</dbReference>
<dbReference type="Pfam" id="PF00028">
    <property type="entry name" value="Cadherin"/>
    <property type="match status" value="5"/>
</dbReference>
<keyword evidence="7" id="KW-0325">Glycoprotein</keyword>
<feature type="domain" description="Cadherin" evidence="10">
    <location>
        <begin position="1"/>
        <end position="101"/>
    </location>
</feature>
<comment type="subcellular location">
    <subcellularLocation>
        <location evidence="1">Membrane</location>
        <topology evidence="1">Single-pass membrane protein</topology>
    </subcellularLocation>
</comment>
<dbReference type="InterPro" id="IPR002126">
    <property type="entry name" value="Cadherin-like_dom"/>
</dbReference>
<keyword evidence="4 8" id="KW-0106">Calcium</keyword>
<feature type="domain" description="Cadherin" evidence="10">
    <location>
        <begin position="437"/>
        <end position="534"/>
    </location>
</feature>
<evidence type="ECO:0000256" key="9">
    <source>
        <dbReference type="SAM" id="Phobius"/>
    </source>
</evidence>
<reference evidence="11" key="1">
    <citation type="submission" date="2023-07" db="EMBL/GenBank/DDBJ databases">
        <authorList>
            <person name="Stuckert A."/>
        </authorList>
    </citation>
    <scope>NUCLEOTIDE SEQUENCE</scope>
</reference>
<evidence type="ECO:0000313" key="11">
    <source>
        <dbReference type="EMBL" id="CAJ0960745.1"/>
    </source>
</evidence>
<feature type="domain" description="Cadherin" evidence="10">
    <location>
        <begin position="207"/>
        <end position="311"/>
    </location>
</feature>
<sequence>MSESLDPGVHFSLGNAEDPDIGTNSIQSYTLTGNEWFSLEERITKDGINHPDIILEKCLDREKNNFYELILTASDGGKPPKTGTAIIKITVQDVNDNFPAFSQETYHIRISENAPVGFLVVHLNATDEDEGTNGLVSYSFSHIPKNINEIFSIDSSKGDIKIIGNLDYEASDNYEMTVEAKDGGSLVTHCKVSIQVIDVNDNAPDITVTTSKGAIPEDSPPGSVIAIINVRDLDSGMNGEILCVVSDMKDFHLLPSSSNYYKLVTASSMDRERNSLYNVSIHCTDKGSPPLSTNKTIPLTISDVNDNAPIFERTNYVVYIMENNQPGTSIQNILASDLDQGDNGKITYSIINSNIDNIPVSSYISINSITGVLYAQRSFDYEQLREFQFQVMAKDSGSPPLSSNVTVRICIIDKNDNAPKILYPSPDTEGSALFEFIPHSAEKGYLVTKVIAVDADSGHNAWLSYHLLQVPDPSLFGIGQYTGEIKIVRDLQDADNLRQKLVVLVKDNGAPSLSSTATLSLVVAENFLQVVPEIRKQPANSDTKSPVTFYLVISIALISCLFIITVIITVIYKCRKDNTPTTYGPYSRNVYPQFTLGCPSEISDTSLPFPFSYDVCVTLDSKQNEIAYLKPVQNVPTENLIDTEDSVSDEWICKY</sequence>
<organism evidence="11 12">
    <name type="scientific">Ranitomeya imitator</name>
    <name type="common">mimic poison frog</name>
    <dbReference type="NCBI Taxonomy" id="111125"/>
    <lineage>
        <taxon>Eukaryota</taxon>
        <taxon>Metazoa</taxon>
        <taxon>Chordata</taxon>
        <taxon>Craniata</taxon>
        <taxon>Vertebrata</taxon>
        <taxon>Euteleostomi</taxon>
        <taxon>Amphibia</taxon>
        <taxon>Batrachia</taxon>
        <taxon>Anura</taxon>
        <taxon>Neobatrachia</taxon>
        <taxon>Hyloidea</taxon>
        <taxon>Dendrobatidae</taxon>
        <taxon>Dendrobatinae</taxon>
        <taxon>Ranitomeya</taxon>
    </lineage>
</organism>
<dbReference type="Pfam" id="PF16492">
    <property type="entry name" value="Cadherin_C_2"/>
    <property type="match status" value="1"/>
</dbReference>
<accession>A0ABN9M755</accession>
<feature type="domain" description="Cadherin" evidence="10">
    <location>
        <begin position="312"/>
        <end position="421"/>
    </location>
</feature>
<protein>
    <recommendedName>
        <fullName evidence="10">Cadherin domain-containing protein</fullName>
    </recommendedName>
</protein>
<gene>
    <name evidence="11" type="ORF">RIMI_LOCUS17408836</name>
</gene>
<keyword evidence="2 9" id="KW-0812">Transmembrane</keyword>
<keyword evidence="3" id="KW-0677">Repeat</keyword>
<evidence type="ECO:0000256" key="1">
    <source>
        <dbReference type="ARBA" id="ARBA00004167"/>
    </source>
</evidence>
<dbReference type="SMART" id="SM00112">
    <property type="entry name" value="CA"/>
    <property type="match status" value="5"/>
</dbReference>
<dbReference type="CDD" id="cd11304">
    <property type="entry name" value="Cadherin_repeat"/>
    <property type="match status" value="5"/>
</dbReference>
<evidence type="ECO:0000256" key="7">
    <source>
        <dbReference type="ARBA" id="ARBA00023180"/>
    </source>
</evidence>
<dbReference type="PANTHER" id="PTHR24028">
    <property type="entry name" value="CADHERIN-87A"/>
    <property type="match status" value="1"/>
</dbReference>
<dbReference type="InterPro" id="IPR020894">
    <property type="entry name" value="Cadherin_CS"/>
</dbReference>
<dbReference type="Proteomes" id="UP001176940">
    <property type="component" value="Unassembled WGS sequence"/>
</dbReference>
<name>A0ABN9M755_9NEOB</name>
<dbReference type="PRINTS" id="PR00205">
    <property type="entry name" value="CADHERIN"/>
</dbReference>
<evidence type="ECO:0000256" key="4">
    <source>
        <dbReference type="ARBA" id="ARBA00022837"/>
    </source>
</evidence>
<evidence type="ECO:0000313" key="12">
    <source>
        <dbReference type="Proteomes" id="UP001176940"/>
    </source>
</evidence>
<proteinExistence type="predicted"/>
<dbReference type="PANTHER" id="PTHR24028:SF332">
    <property type="entry name" value="PROTOCADHERIN GAMMA-B5"/>
    <property type="match status" value="1"/>
</dbReference>
<dbReference type="PROSITE" id="PS00232">
    <property type="entry name" value="CADHERIN_1"/>
    <property type="match status" value="3"/>
</dbReference>
<dbReference type="InterPro" id="IPR015919">
    <property type="entry name" value="Cadherin-like_sf"/>
</dbReference>
<dbReference type="PROSITE" id="PS50268">
    <property type="entry name" value="CADHERIN_2"/>
    <property type="match status" value="5"/>
</dbReference>
<dbReference type="InterPro" id="IPR050174">
    <property type="entry name" value="Protocadherin/Cadherin-CA"/>
</dbReference>
<evidence type="ECO:0000259" key="10">
    <source>
        <dbReference type="PROSITE" id="PS50268"/>
    </source>
</evidence>
<dbReference type="SUPFAM" id="SSF49313">
    <property type="entry name" value="Cadherin-like"/>
    <property type="match status" value="5"/>
</dbReference>